<keyword evidence="4" id="KW-1185">Reference proteome</keyword>
<feature type="compositionally biased region" description="Polar residues" evidence="2">
    <location>
        <begin position="712"/>
        <end position="721"/>
    </location>
</feature>
<gene>
    <name evidence="3" type="ORF">BSAL_39165</name>
</gene>
<feature type="compositionally biased region" description="Polar residues" evidence="2">
    <location>
        <begin position="1188"/>
        <end position="1198"/>
    </location>
</feature>
<evidence type="ECO:0000256" key="1">
    <source>
        <dbReference type="SAM" id="Coils"/>
    </source>
</evidence>
<feature type="coiled-coil region" evidence="1">
    <location>
        <begin position="171"/>
        <end position="237"/>
    </location>
</feature>
<feature type="compositionally biased region" description="Low complexity" evidence="2">
    <location>
        <begin position="1393"/>
        <end position="1420"/>
    </location>
</feature>
<feature type="coiled-coil region" evidence="1">
    <location>
        <begin position="371"/>
        <end position="426"/>
    </location>
</feature>
<feature type="compositionally biased region" description="Polar residues" evidence="2">
    <location>
        <begin position="594"/>
        <end position="610"/>
    </location>
</feature>
<dbReference type="PANTHER" id="PTHR45615">
    <property type="entry name" value="MYOSIN HEAVY CHAIN, NON-MUSCLE"/>
    <property type="match status" value="1"/>
</dbReference>
<dbReference type="EMBL" id="CYKH01002080">
    <property type="protein sequence ID" value="CUG92747.1"/>
    <property type="molecule type" value="Genomic_DNA"/>
</dbReference>
<dbReference type="GO" id="GO:0032982">
    <property type="term" value="C:myosin filament"/>
    <property type="evidence" value="ECO:0007669"/>
    <property type="project" value="TreeGrafter"/>
</dbReference>
<feature type="region of interest" description="Disordered" evidence="2">
    <location>
        <begin position="987"/>
        <end position="1010"/>
    </location>
</feature>
<name>A0A0S4JPX8_BODSA</name>
<feature type="compositionally biased region" description="Gly residues" evidence="2">
    <location>
        <begin position="325"/>
        <end position="334"/>
    </location>
</feature>
<dbReference type="GO" id="GO:0005737">
    <property type="term" value="C:cytoplasm"/>
    <property type="evidence" value="ECO:0007669"/>
    <property type="project" value="TreeGrafter"/>
</dbReference>
<feature type="region of interest" description="Disordered" evidence="2">
    <location>
        <begin position="324"/>
        <end position="344"/>
    </location>
</feature>
<evidence type="ECO:0000256" key="2">
    <source>
        <dbReference type="SAM" id="MobiDB-lite"/>
    </source>
</evidence>
<dbReference type="GO" id="GO:0000146">
    <property type="term" value="F:microfilament motor activity"/>
    <property type="evidence" value="ECO:0007669"/>
    <property type="project" value="TreeGrafter"/>
</dbReference>
<evidence type="ECO:0000313" key="3">
    <source>
        <dbReference type="EMBL" id="CUG92747.1"/>
    </source>
</evidence>
<feature type="coiled-coil region" evidence="1">
    <location>
        <begin position="457"/>
        <end position="547"/>
    </location>
</feature>
<dbReference type="PANTHER" id="PTHR45615:SF40">
    <property type="entry name" value="MYOSIN HEAVY CHAIN, NON-MUSCLE"/>
    <property type="match status" value="1"/>
</dbReference>
<proteinExistence type="predicted"/>
<dbReference type="GO" id="GO:0051015">
    <property type="term" value="F:actin filament binding"/>
    <property type="evidence" value="ECO:0007669"/>
    <property type="project" value="TreeGrafter"/>
</dbReference>
<reference evidence="4" key="1">
    <citation type="submission" date="2015-09" db="EMBL/GenBank/DDBJ databases">
        <authorList>
            <consortium name="Pathogen Informatics"/>
        </authorList>
    </citation>
    <scope>NUCLEOTIDE SEQUENCE [LARGE SCALE GENOMIC DNA]</scope>
    <source>
        <strain evidence="4">Lake Konstanz</strain>
    </source>
</reference>
<feature type="region of interest" description="Disordered" evidence="2">
    <location>
        <begin position="1393"/>
        <end position="1432"/>
    </location>
</feature>
<feature type="region of interest" description="Disordered" evidence="2">
    <location>
        <begin position="1272"/>
        <end position="1327"/>
    </location>
</feature>
<organism evidence="3 4">
    <name type="scientific">Bodo saltans</name>
    <name type="common">Flagellated protozoan</name>
    <dbReference type="NCBI Taxonomy" id="75058"/>
    <lineage>
        <taxon>Eukaryota</taxon>
        <taxon>Discoba</taxon>
        <taxon>Euglenozoa</taxon>
        <taxon>Kinetoplastea</taxon>
        <taxon>Metakinetoplastina</taxon>
        <taxon>Eubodonida</taxon>
        <taxon>Bodonidae</taxon>
        <taxon>Bodo</taxon>
    </lineage>
</organism>
<feature type="region of interest" description="Disordered" evidence="2">
    <location>
        <begin position="552"/>
        <end position="612"/>
    </location>
</feature>
<feature type="compositionally biased region" description="Polar residues" evidence="2">
    <location>
        <begin position="633"/>
        <end position="672"/>
    </location>
</feature>
<feature type="compositionally biased region" description="Low complexity" evidence="2">
    <location>
        <begin position="1292"/>
        <end position="1314"/>
    </location>
</feature>
<dbReference type="Proteomes" id="UP000051952">
    <property type="component" value="Unassembled WGS sequence"/>
</dbReference>
<feature type="region of interest" description="Disordered" evidence="2">
    <location>
        <begin position="630"/>
        <end position="721"/>
    </location>
</feature>
<keyword evidence="1" id="KW-0175">Coiled coil</keyword>
<accession>A0A0S4JPX8</accession>
<evidence type="ECO:0000313" key="4">
    <source>
        <dbReference type="Proteomes" id="UP000051952"/>
    </source>
</evidence>
<feature type="region of interest" description="Disordered" evidence="2">
    <location>
        <begin position="1177"/>
        <end position="1198"/>
    </location>
</feature>
<dbReference type="GO" id="GO:0016460">
    <property type="term" value="C:myosin II complex"/>
    <property type="evidence" value="ECO:0007669"/>
    <property type="project" value="TreeGrafter"/>
</dbReference>
<dbReference type="OMA" id="AHRECEL"/>
<sequence>MSGSLIPTAFVQGFCDDLKYAASSALDDARLLGTVDSTVLSVFLEELTDKIQHLEHKLQTTTDDTTTLISAELVAARHVVEDRTEENTYLREALNAEEVRIREMLWRLGSRDRMISELKAHVIRQSTHGLSGMSASFAALPFQMMESLDAEVHHVQEQASQRVASSQTANHVTLQKQRAAYEERLNAKERELIQAQMRYRDSLRSLEATHAIELWRAQEEKRELQGLLTDVDQHATQRAEAFCAEKYDERYSEARREFVVTMDKLKHEVDRLHEERGGLSKTIADVTKERETALQQSAYSQAALQHVLDVEVPALKAQLLKTRGDGAGQGGTAGGASSTAANKEEHAALVSRALSLETDLSVATETFHNAKQQWEQESLSLQNQLKIARHEAQTKDSGMREAQAAKSQLNSQLQNALKTELQLQAEVDFLRRSAGAASAESFKKMLEQAEADHDFRMVELTDEVNTLREKLNATLDDKVELTERLRVSEASYRACDAERSDFRSRSNKLELRMAEMKQQYDSVQDRLVEVQKTLGQERNMNEKLMQQIQNLGTATPSSATSRLAAGGGGGGLQRSRSMRQSTVNVLPGDGALAANSNATVPSNTTATNSAALRRVGSTVKRVGSMFGAMGRTKSFNSAGDVTASLSPRPNSEVSTASSSGGNLLGTAQSSAAGVTFTVGGPRKARGPMPGGPTPLPFDDIEVVPGSPDRPLSATTNASKPSYEQNALESSLIADPANQWSAIAGAGGLALPQLAIQRVSVQLDENHTGFMGASFLSPMADASQGEGPRQLTMSQNLAVANFVFPMSPHNSGAAPPGALMFAGSLRGDGSLPMTPMNGPTAAHFHRFSAEGGGITMTTDVPVALTRSTALGEHNSATSRNVSSFSSSPAIDGALPPLTLLRVASIHSHDGRQQLVLMPHHAAPHTSVGTQCDDINVPSQQRAPTMYHGATIPISVDDRRTHAQLRHELTVLHREVCFLEHQLSSLHDQHPVLQRSHSRPSGAVGQGNTSQDDVPLWKRAGLQCQANPLELQPIPALMLNCATNSRCFTARFVSWSTSSAPCTINTPFSSGPTVDQAVLLGKETHPKTTCRCGSVLVCSAKPIPLELQPIPFTDITHRKEFLEENMRMAEELDARHGIFLQLRDILAHDLDVLHNLGASVVPPSTESRVTLDPKVEAPIQKRGASPLGRPTNSSTSSNSGQVVVFPVKNSMPPGNDLLVARFPVKNSMPPGNDLLVARHSTSPTLGENQRTSPVRVKLQLSTAALQPVIHPVTPRSCGGAYPHAVPQKPHNPKRPSSSARPTSAATSRRTWTSSSADGLSGGNTTPSSLMQDLRTSISAVLEPADYFSVGYRTEESRRPQSARTVGGATGGMLSRAPVWSSANMGVAAVGGGTVGNSHNVPTVRVVSSSTPAAAPPSGASSRSNDRTQRLRAVV</sequence>
<protein>
    <submittedName>
        <fullName evidence="3">Uncharacterized protein</fullName>
    </submittedName>
</protein>